<accession>A0A9P0D180</accession>
<evidence type="ECO:0000313" key="2">
    <source>
        <dbReference type="Proteomes" id="UP001153636"/>
    </source>
</evidence>
<dbReference type="PANTHER" id="PTHR10773:SF19">
    <property type="match status" value="1"/>
</dbReference>
<proteinExistence type="predicted"/>
<gene>
    <name evidence="1" type="ORF">PSYICH_LOCUS12712</name>
</gene>
<dbReference type="OrthoDB" id="6774673at2759"/>
<dbReference type="AlphaFoldDB" id="A0A9P0D180"/>
<keyword evidence="2" id="KW-1185">Reference proteome</keyword>
<reference evidence="1" key="1">
    <citation type="submission" date="2022-01" db="EMBL/GenBank/DDBJ databases">
        <authorList>
            <person name="King R."/>
        </authorList>
    </citation>
    <scope>NUCLEOTIDE SEQUENCE</scope>
</reference>
<evidence type="ECO:0000313" key="1">
    <source>
        <dbReference type="EMBL" id="CAH1112262.1"/>
    </source>
</evidence>
<dbReference type="PANTHER" id="PTHR10773">
    <property type="entry name" value="DNA-DIRECTED RNA POLYMERASES I, II, AND III SUBUNIT RPABC2"/>
    <property type="match status" value="1"/>
</dbReference>
<sequence>MNKKDQCNTCFSYKYKNETEEKWKIHVANKEKARKAKTTDKELAEKGKIVAVTMDLQAVKLAPFLPARKIYFKTKLCCHNFTLYNLATRDVTCYWFSEDQNNQLQASTFTSCIIDLLEKNCLTPDKLPIIIYSDGCGFQNKNNILSNAILNFSIKHQIFVYQKYLEPCHTQMKCDSVHSIIERKLRHREIHLPSDYAYVTKD</sequence>
<dbReference type="Proteomes" id="UP001153636">
    <property type="component" value="Chromosome 6"/>
</dbReference>
<name>A0A9P0D180_9CUCU</name>
<protein>
    <submittedName>
        <fullName evidence="1">Uncharacterized protein</fullName>
    </submittedName>
</protein>
<organism evidence="1 2">
    <name type="scientific">Psylliodes chrysocephalus</name>
    <dbReference type="NCBI Taxonomy" id="3402493"/>
    <lineage>
        <taxon>Eukaryota</taxon>
        <taxon>Metazoa</taxon>
        <taxon>Ecdysozoa</taxon>
        <taxon>Arthropoda</taxon>
        <taxon>Hexapoda</taxon>
        <taxon>Insecta</taxon>
        <taxon>Pterygota</taxon>
        <taxon>Neoptera</taxon>
        <taxon>Endopterygota</taxon>
        <taxon>Coleoptera</taxon>
        <taxon>Polyphaga</taxon>
        <taxon>Cucujiformia</taxon>
        <taxon>Chrysomeloidea</taxon>
        <taxon>Chrysomelidae</taxon>
        <taxon>Galerucinae</taxon>
        <taxon>Alticini</taxon>
        <taxon>Psylliodes</taxon>
    </lineage>
</organism>
<dbReference type="EMBL" id="OV651818">
    <property type="protein sequence ID" value="CAH1112262.1"/>
    <property type="molecule type" value="Genomic_DNA"/>
</dbReference>